<comment type="caution">
    <text evidence="2">The sequence shown here is derived from an EMBL/GenBank/DDBJ whole genome shotgun (WGS) entry which is preliminary data.</text>
</comment>
<reference evidence="2 3" key="1">
    <citation type="journal article" date="2018" name="Nat. Biotechnol.">
        <title>A standardized bacterial taxonomy based on genome phylogeny substantially revises the tree of life.</title>
        <authorList>
            <person name="Parks D.H."/>
            <person name="Chuvochina M."/>
            <person name="Waite D.W."/>
            <person name="Rinke C."/>
            <person name="Skarshewski A."/>
            <person name="Chaumeil P.A."/>
            <person name="Hugenholtz P."/>
        </authorList>
    </citation>
    <scope>NUCLEOTIDE SEQUENCE [LARGE SCALE GENOMIC DNA]</scope>
    <source>
        <strain evidence="2">UBA8739</strain>
    </source>
</reference>
<gene>
    <name evidence="2" type="ORF">DCK97_09930</name>
</gene>
<dbReference type="Proteomes" id="UP000257706">
    <property type="component" value="Unassembled WGS sequence"/>
</dbReference>
<evidence type="ECO:0000313" key="2">
    <source>
        <dbReference type="EMBL" id="HAE47725.1"/>
    </source>
</evidence>
<dbReference type="EMBL" id="DMAI01000156">
    <property type="protein sequence ID" value="HAE47725.1"/>
    <property type="molecule type" value="Genomic_DNA"/>
</dbReference>
<protein>
    <recommendedName>
        <fullName evidence="4">VWA domain-containing protein</fullName>
    </recommendedName>
</protein>
<proteinExistence type="predicted"/>
<evidence type="ECO:0000256" key="1">
    <source>
        <dbReference type="SAM" id="MobiDB-lite"/>
    </source>
</evidence>
<feature type="region of interest" description="Disordered" evidence="1">
    <location>
        <begin position="1"/>
        <end position="20"/>
    </location>
</feature>
<sequence length="247" mass="25834">MTRDLRPGRPARPPASSAEVEGFLAEARRSVPARPAAPRPTTHGGAAARLILAMDATQSRQPGWDLAQGLQGEMFRVAGDGGLAVQLVYYRGFDECPASRWAGDALALARVMSRIDCRAGRTQLARVLSHAVAEARAAPVHGLIFVGDALEEPMAPLEAGAADLAMLGVRAFMFQEGAHPEVAAAFGRIARITGGALLPFDPAAPDRLRALLGAVAAVATRGPAALDRPGRADPKALSLLIGRMGER</sequence>
<evidence type="ECO:0000313" key="3">
    <source>
        <dbReference type="Proteomes" id="UP000257706"/>
    </source>
</evidence>
<evidence type="ECO:0008006" key="4">
    <source>
        <dbReference type="Google" id="ProtNLM"/>
    </source>
</evidence>
<accession>A0A3B9IIU7</accession>
<dbReference type="AlphaFoldDB" id="A0A3B9IIU7"/>
<name>A0A3B9IIU7_9PROT</name>
<organism evidence="2 3">
    <name type="scientific">Tistrella mobilis</name>
    <dbReference type="NCBI Taxonomy" id="171437"/>
    <lineage>
        <taxon>Bacteria</taxon>
        <taxon>Pseudomonadati</taxon>
        <taxon>Pseudomonadota</taxon>
        <taxon>Alphaproteobacteria</taxon>
        <taxon>Geminicoccales</taxon>
        <taxon>Geminicoccaceae</taxon>
        <taxon>Tistrella</taxon>
    </lineage>
</organism>